<dbReference type="Proteomes" id="UP000317650">
    <property type="component" value="Chromosome 10"/>
</dbReference>
<dbReference type="AlphaFoldDB" id="A0A4S8IWR7"/>
<organism evidence="1 2">
    <name type="scientific">Musa balbisiana</name>
    <name type="common">Banana</name>
    <dbReference type="NCBI Taxonomy" id="52838"/>
    <lineage>
        <taxon>Eukaryota</taxon>
        <taxon>Viridiplantae</taxon>
        <taxon>Streptophyta</taxon>
        <taxon>Embryophyta</taxon>
        <taxon>Tracheophyta</taxon>
        <taxon>Spermatophyta</taxon>
        <taxon>Magnoliopsida</taxon>
        <taxon>Liliopsida</taxon>
        <taxon>Zingiberales</taxon>
        <taxon>Musaceae</taxon>
        <taxon>Musa</taxon>
    </lineage>
</organism>
<keyword evidence="2" id="KW-1185">Reference proteome</keyword>
<gene>
    <name evidence="1" type="ORF">C4D60_Mb10t13150</name>
</gene>
<evidence type="ECO:0000313" key="2">
    <source>
        <dbReference type="Proteomes" id="UP000317650"/>
    </source>
</evidence>
<name>A0A4S8IWR7_MUSBA</name>
<proteinExistence type="predicted"/>
<comment type="caution">
    <text evidence="1">The sequence shown here is derived from an EMBL/GenBank/DDBJ whole genome shotgun (WGS) entry which is preliminary data.</text>
</comment>
<protein>
    <submittedName>
        <fullName evidence="1">Uncharacterized protein</fullName>
    </submittedName>
</protein>
<reference evidence="1 2" key="1">
    <citation type="journal article" date="2019" name="Nat. Plants">
        <title>Genome sequencing of Musa balbisiana reveals subgenome evolution and function divergence in polyploid bananas.</title>
        <authorList>
            <person name="Yao X."/>
        </authorList>
    </citation>
    <scope>NUCLEOTIDE SEQUENCE [LARGE SCALE GENOMIC DNA]</scope>
    <source>
        <strain evidence="2">cv. DH-PKW</strain>
        <tissue evidence="1">Leaves</tissue>
    </source>
</reference>
<accession>A0A4S8IWR7</accession>
<evidence type="ECO:0000313" key="1">
    <source>
        <dbReference type="EMBL" id="THU53318.1"/>
    </source>
</evidence>
<dbReference type="STRING" id="52838.A0A4S8IWR7"/>
<dbReference type="EMBL" id="PYDT01000008">
    <property type="protein sequence ID" value="THU53318.1"/>
    <property type="molecule type" value="Genomic_DNA"/>
</dbReference>
<sequence>MTTVAVDAKPSPPGPPVRIVASAPLHGDDDDHDDLYGRLKSLQCQLEFIEIQDEYVKDEQKNLKRPRRR</sequence>